<organism evidence="1 2">
    <name type="scientific">Ajellomyces capsulatus</name>
    <name type="common">Darling's disease fungus</name>
    <name type="synonym">Histoplasma capsulatum</name>
    <dbReference type="NCBI Taxonomy" id="5037"/>
    <lineage>
        <taxon>Eukaryota</taxon>
        <taxon>Fungi</taxon>
        <taxon>Dikarya</taxon>
        <taxon>Ascomycota</taxon>
        <taxon>Pezizomycotina</taxon>
        <taxon>Eurotiomycetes</taxon>
        <taxon>Eurotiomycetidae</taxon>
        <taxon>Onygenales</taxon>
        <taxon>Ajellomycetaceae</taxon>
        <taxon>Histoplasma</taxon>
    </lineage>
</organism>
<dbReference type="EMBL" id="CP069115">
    <property type="protein sequence ID" value="QSS65249.1"/>
    <property type="molecule type" value="Genomic_DNA"/>
</dbReference>
<reference evidence="1" key="1">
    <citation type="submission" date="2021-01" db="EMBL/GenBank/DDBJ databases">
        <title>Chromosome-level genome assembly of a human fungal pathogen reveals clustering of transcriptionally co-regulated genes.</title>
        <authorList>
            <person name="Voorhies M."/>
            <person name="Cohen S."/>
            <person name="Shea T.P."/>
            <person name="Petrus S."/>
            <person name="Munoz J.F."/>
            <person name="Poplawski S."/>
            <person name="Goldman W.E."/>
            <person name="Michael T."/>
            <person name="Cuomo C.A."/>
            <person name="Sil A."/>
            <person name="Beyhan S."/>
        </authorList>
    </citation>
    <scope>NUCLEOTIDE SEQUENCE</scope>
    <source>
        <strain evidence="1">WU24</strain>
    </source>
</reference>
<dbReference type="Proteomes" id="UP000663671">
    <property type="component" value="Chromosome 3"/>
</dbReference>
<protein>
    <submittedName>
        <fullName evidence="1">Uncharacterized protein</fullName>
    </submittedName>
</protein>
<dbReference type="VEuPathDB" id="FungiDB:I7I51_06091"/>
<evidence type="ECO:0000313" key="2">
    <source>
        <dbReference type="Proteomes" id="UP000663671"/>
    </source>
</evidence>
<evidence type="ECO:0000313" key="1">
    <source>
        <dbReference type="EMBL" id="QSS65249.1"/>
    </source>
</evidence>
<gene>
    <name evidence="1" type="ORF">I7I51_06091</name>
</gene>
<accession>A0A8A1MH47</accession>
<dbReference type="OrthoDB" id="4176481at2759"/>
<name>A0A8A1MH47_AJECA</name>
<sequence>MPIAPQKWILWELGQVLQEFHVKNWIYIGNIHQPAHQIQALTKFPLLNVKSDNVMVDYRYNQAAPERVVLGDLDCSLKLKGDKLLRLPDGVKIGNVMWCRQGIGKSLDVFFYELVISLENDKLSSLKRATMEELMKDPWWNM</sequence>
<proteinExistence type="predicted"/>
<dbReference type="AlphaFoldDB" id="A0A8A1MH47"/>